<keyword evidence="4" id="KW-1185">Reference proteome</keyword>
<dbReference type="AlphaFoldDB" id="A0A7M3SYD8"/>
<feature type="coiled-coil region" evidence="1">
    <location>
        <begin position="31"/>
        <end position="66"/>
    </location>
</feature>
<protein>
    <submittedName>
        <fullName evidence="3">PorT family protein</fullName>
    </submittedName>
</protein>
<reference evidence="3 4" key="1">
    <citation type="submission" date="2019-07" db="EMBL/GenBank/DDBJ databases">
        <title>Gramella aestuarii sp. nov., isolated from a tidal flat, and emended description of Gramella echinicola.</title>
        <authorList>
            <person name="Liu L."/>
        </authorList>
    </citation>
    <scope>NUCLEOTIDE SEQUENCE [LARGE SCALE GENOMIC DNA]</scope>
    <source>
        <strain evidence="3 4">BS12</strain>
    </source>
</reference>
<evidence type="ECO:0000313" key="3">
    <source>
        <dbReference type="EMBL" id="MUP41619.1"/>
    </source>
</evidence>
<dbReference type="Proteomes" id="UP000460416">
    <property type="component" value="Unassembled WGS sequence"/>
</dbReference>
<feature type="chain" id="PRO_5029714733" evidence="2">
    <location>
        <begin position="21"/>
        <end position="346"/>
    </location>
</feature>
<feature type="signal peptide" evidence="2">
    <location>
        <begin position="1"/>
        <end position="20"/>
    </location>
</feature>
<accession>A0A7M3SYD8</accession>
<evidence type="ECO:0000256" key="2">
    <source>
        <dbReference type="SAM" id="SignalP"/>
    </source>
</evidence>
<name>A0A7M3SYD8_9FLAO</name>
<evidence type="ECO:0000313" key="4">
    <source>
        <dbReference type="Proteomes" id="UP000460416"/>
    </source>
</evidence>
<keyword evidence="1" id="KW-0175">Coiled coil</keyword>
<gene>
    <name evidence="3" type="ORF">FLP08_03460</name>
</gene>
<keyword evidence="2" id="KW-0732">Signal</keyword>
<evidence type="ECO:0000256" key="1">
    <source>
        <dbReference type="SAM" id="Coils"/>
    </source>
</evidence>
<sequence>MKTITFYLALLLCNISLCNAQVVRVENKSKLEILEQQKKDIVTEEKEKLKEEVEAINQKLDEKSISFEEADRLKEEAAKKHALNIENRLAIVDNKIALLNRNEDVDVEDDKTFIVSIKSGKEEEEKKKRDYYLDKRTTSTIVVAAGFNNALADGQSLDDSDFKIGGSRFFEIGWSWKTRVFNNSNWLRFKYGVSFQFNGLKPTDNRYFVEDGNLTRLEEFDLDFDKSKFRMDNLVFPVHFEMGPSRRFERESGTTFSTYKKFKIGLGGYAGFNIGERQKLKYKMDGDRVKEKLKSDYNTNDFIYGLSGYVGWGGTSLYVKYDLNPIFDDPNPDLNNISLGLRFDLD</sequence>
<proteinExistence type="predicted"/>
<dbReference type="EMBL" id="VJVW01000001">
    <property type="protein sequence ID" value="MUP41619.1"/>
    <property type="molecule type" value="Genomic_DNA"/>
</dbReference>
<dbReference type="RefSeq" id="WP_156274068.1">
    <property type="nucleotide sequence ID" value="NZ_BAABGI010000002.1"/>
</dbReference>
<dbReference type="OrthoDB" id="1466811at2"/>
<organism evidence="3 4">
    <name type="scientific">Christiangramia aestuarii</name>
    <dbReference type="NCBI Taxonomy" id="1028746"/>
    <lineage>
        <taxon>Bacteria</taxon>
        <taxon>Pseudomonadati</taxon>
        <taxon>Bacteroidota</taxon>
        <taxon>Flavobacteriia</taxon>
        <taxon>Flavobacteriales</taxon>
        <taxon>Flavobacteriaceae</taxon>
        <taxon>Christiangramia</taxon>
    </lineage>
</organism>
<comment type="caution">
    <text evidence="3">The sequence shown here is derived from an EMBL/GenBank/DDBJ whole genome shotgun (WGS) entry which is preliminary data.</text>
</comment>